<evidence type="ECO:0000313" key="2">
    <source>
        <dbReference type="EMBL" id="EFN57055.1"/>
    </source>
</evidence>
<accession>E1ZAG4</accession>
<protein>
    <submittedName>
        <fullName evidence="2">Expressed protein</fullName>
    </submittedName>
</protein>
<reference evidence="2 3" key="1">
    <citation type="journal article" date="2010" name="Plant Cell">
        <title>The Chlorella variabilis NC64A genome reveals adaptation to photosymbiosis, coevolution with viruses, and cryptic sex.</title>
        <authorList>
            <person name="Blanc G."/>
            <person name="Duncan G."/>
            <person name="Agarkova I."/>
            <person name="Borodovsky M."/>
            <person name="Gurnon J."/>
            <person name="Kuo A."/>
            <person name="Lindquist E."/>
            <person name="Lucas S."/>
            <person name="Pangilinan J."/>
            <person name="Polle J."/>
            <person name="Salamov A."/>
            <person name="Terry A."/>
            <person name="Yamada T."/>
            <person name="Dunigan D.D."/>
            <person name="Grigoriev I.V."/>
            <person name="Claverie J.M."/>
            <person name="Van Etten J.L."/>
        </authorList>
    </citation>
    <scope>NUCLEOTIDE SEQUENCE [LARGE SCALE GENOMIC DNA]</scope>
    <source>
        <strain evidence="2 3">NC64A</strain>
    </source>
</reference>
<keyword evidence="1" id="KW-0812">Transmembrane</keyword>
<dbReference type="Proteomes" id="UP000008141">
    <property type="component" value="Unassembled WGS sequence"/>
</dbReference>
<dbReference type="EMBL" id="GL433840">
    <property type="protein sequence ID" value="EFN57055.1"/>
    <property type="molecule type" value="Genomic_DNA"/>
</dbReference>
<evidence type="ECO:0000313" key="3">
    <source>
        <dbReference type="Proteomes" id="UP000008141"/>
    </source>
</evidence>
<feature type="transmembrane region" description="Helical" evidence="1">
    <location>
        <begin position="183"/>
        <end position="205"/>
    </location>
</feature>
<organism evidence="3">
    <name type="scientific">Chlorella variabilis</name>
    <name type="common">Green alga</name>
    <dbReference type="NCBI Taxonomy" id="554065"/>
    <lineage>
        <taxon>Eukaryota</taxon>
        <taxon>Viridiplantae</taxon>
        <taxon>Chlorophyta</taxon>
        <taxon>core chlorophytes</taxon>
        <taxon>Trebouxiophyceae</taxon>
        <taxon>Chlorellales</taxon>
        <taxon>Chlorellaceae</taxon>
        <taxon>Chlorella clade</taxon>
        <taxon>Chlorella</taxon>
    </lineage>
</organism>
<keyword evidence="1" id="KW-0472">Membrane</keyword>
<sequence>MAANGQELLLPDDPEAACTAATMFEATSKEHECSKTLYHREEAVESCCQVLAEYYGPNSTLPSRNCFCVESYWTPFIALADKSYIGWTSYFDTCTEMGYTIHYWHYGEGPCVPPPASDDLLAPAPAPVAALAEAPSPAAELGAAVEEVVSESLEDPLLPMPMRPFNAWASDLDSDGWGMASFVMAWVAVLGSSAMAWTFLFDAFVDFRRCCGSRRAAG</sequence>
<dbReference type="OMA" id="ATSKEHE"/>
<dbReference type="InParanoid" id="E1ZAG4"/>
<gene>
    <name evidence="2" type="ORF">CHLNCDRAFT_143795</name>
</gene>
<dbReference type="OrthoDB" id="513173at2759"/>
<dbReference type="KEGG" id="cvr:CHLNCDRAFT_143795"/>
<keyword evidence="3" id="KW-1185">Reference proteome</keyword>
<dbReference type="RefSeq" id="XP_005849157.1">
    <property type="nucleotide sequence ID" value="XM_005849095.1"/>
</dbReference>
<dbReference type="GeneID" id="17356761"/>
<proteinExistence type="predicted"/>
<evidence type="ECO:0000256" key="1">
    <source>
        <dbReference type="SAM" id="Phobius"/>
    </source>
</evidence>
<dbReference type="AlphaFoldDB" id="E1ZAG4"/>
<name>E1ZAG4_CHLVA</name>
<keyword evidence="1" id="KW-1133">Transmembrane helix</keyword>